<gene>
    <name evidence="4" type="ORF">EVOR1521_LOCUS7966</name>
</gene>
<dbReference type="PANTHER" id="PTHR43861">
    <property type="entry name" value="TRANS-ACONITATE 2-METHYLTRANSFERASE-RELATED"/>
    <property type="match status" value="1"/>
</dbReference>
<dbReference type="InterPro" id="IPR038576">
    <property type="entry name" value="Methyltransf_Zn-bd_dom_put_sf"/>
</dbReference>
<dbReference type="InterPro" id="IPR013691">
    <property type="entry name" value="MeTrfase_14"/>
</dbReference>
<dbReference type="Pfam" id="PF01370">
    <property type="entry name" value="Epimerase"/>
    <property type="match status" value="1"/>
</dbReference>
<dbReference type="AlphaFoldDB" id="A0AA36I431"/>
<dbReference type="InterPro" id="IPR029063">
    <property type="entry name" value="SAM-dependent_MTases_sf"/>
</dbReference>
<dbReference type="Gene3D" id="3.40.50.150">
    <property type="entry name" value="Vaccinia Virus protein VP39"/>
    <property type="match status" value="1"/>
</dbReference>
<dbReference type="Gene3D" id="6.20.50.110">
    <property type="entry name" value="Methyltransferase, zinc-binding domain"/>
    <property type="match status" value="1"/>
</dbReference>
<dbReference type="EMBL" id="CAUJNA010000663">
    <property type="protein sequence ID" value="CAJ1379853.1"/>
    <property type="molecule type" value="Genomic_DNA"/>
</dbReference>
<feature type="domain" description="NAD-dependent epimerase/dehydratase" evidence="1">
    <location>
        <begin position="61"/>
        <end position="282"/>
    </location>
</feature>
<evidence type="ECO:0000313" key="5">
    <source>
        <dbReference type="Proteomes" id="UP001178507"/>
    </source>
</evidence>
<organism evidence="4 5">
    <name type="scientific">Effrenium voratum</name>
    <dbReference type="NCBI Taxonomy" id="2562239"/>
    <lineage>
        <taxon>Eukaryota</taxon>
        <taxon>Sar</taxon>
        <taxon>Alveolata</taxon>
        <taxon>Dinophyceae</taxon>
        <taxon>Suessiales</taxon>
        <taxon>Symbiodiniaceae</taxon>
        <taxon>Effrenium</taxon>
    </lineage>
</organism>
<dbReference type="CDD" id="cd02440">
    <property type="entry name" value="AdoMet_MTases"/>
    <property type="match status" value="1"/>
</dbReference>
<feature type="domain" description="Methyltransferase putative zinc binding" evidence="2">
    <location>
        <begin position="380"/>
        <end position="441"/>
    </location>
</feature>
<protein>
    <submittedName>
        <fullName evidence="4">Uncharacterized protein</fullName>
    </submittedName>
</protein>
<evidence type="ECO:0000313" key="4">
    <source>
        <dbReference type="EMBL" id="CAJ1379853.1"/>
    </source>
</evidence>
<accession>A0AA36I431</accession>
<evidence type="ECO:0000259" key="1">
    <source>
        <dbReference type="Pfam" id="PF01370"/>
    </source>
</evidence>
<dbReference type="SUPFAM" id="SSF53335">
    <property type="entry name" value="S-adenosyl-L-methionine-dependent methyltransferases"/>
    <property type="match status" value="1"/>
</dbReference>
<keyword evidence="5" id="KW-1185">Reference proteome</keyword>
<dbReference type="InterPro" id="IPR036291">
    <property type="entry name" value="NAD(P)-bd_dom_sf"/>
</dbReference>
<dbReference type="Proteomes" id="UP001178507">
    <property type="component" value="Unassembled WGS sequence"/>
</dbReference>
<dbReference type="PANTHER" id="PTHR43861:SF5">
    <property type="entry name" value="BLL5978 PROTEIN"/>
    <property type="match status" value="1"/>
</dbReference>
<reference evidence="4" key="1">
    <citation type="submission" date="2023-08" db="EMBL/GenBank/DDBJ databases">
        <authorList>
            <person name="Chen Y."/>
            <person name="Shah S."/>
            <person name="Dougan E. K."/>
            <person name="Thang M."/>
            <person name="Chan C."/>
        </authorList>
    </citation>
    <scope>NUCLEOTIDE SEQUENCE</scope>
</reference>
<dbReference type="Pfam" id="PF08484">
    <property type="entry name" value="Methyltransf_14"/>
    <property type="match status" value="1"/>
</dbReference>
<evidence type="ECO:0000259" key="3">
    <source>
        <dbReference type="Pfam" id="PF08484"/>
    </source>
</evidence>
<name>A0AA36I431_9DINO</name>
<dbReference type="InterPro" id="IPR001509">
    <property type="entry name" value="Epimerase_deHydtase"/>
</dbReference>
<evidence type="ECO:0000259" key="2">
    <source>
        <dbReference type="Pfam" id="PF08421"/>
    </source>
</evidence>
<dbReference type="SUPFAM" id="SSF51735">
    <property type="entry name" value="NAD(P)-binding Rossmann-fold domains"/>
    <property type="match status" value="1"/>
</dbReference>
<dbReference type="InterPro" id="IPR013630">
    <property type="entry name" value="Methyltransf_Zn-bd_dom_put"/>
</dbReference>
<sequence length="895" mass="99253">MQFRAMLKEHRARLRYACLALSLGALIAYDSMWPTPYGAHVRSVFGMSNEMSSNANEAHVAIIGGGGNIGSYLTQFLTSANLTVVAFDVNPNIPGLEVAQRHSRSLTRRDLQRFGTVIFLGGCTGRRACAGMSFEERTQANVNDVEDLVSKCDPGQHFITASTSAVSEGRRDALESDEVFSELLDEYSTSMFERENRLRQLASGSRSPWISMLRFGTVVGTSPGQRTDLLVPSLFKSAYTEGVLHVQGYDVMRSFLALPDLARAVHTLILRRKPVQKPGTFAIWNLASFHAKILKVATTVASITGAKLDMQSSVRGYELADPKFKGFSLSTAAFRETFGFEFQWDLQSTLSEFDANMPDSAMPKGSHAPAKNSAGDSIACPVCGSTDSQLVVDLGEQPFANHFVNDTEEALESPRFPLKLVRCRVCNHYHLSQVASRSELFEHYLYRSGTSSTLKAHFDWLAGKVQEESGNLKSGSVLEIACNDGSQLDSFKALGWKTYGVDPAKNIAEIAQKAHTVRVGFWPLDFPELPKGDALTAITAQNVFAHVPQPVDFLKGCAKVMGPKTKLYIQTSQCNMQQLGQFDTMYHEHISFFTGHSFKKAADLAGLEIVKFETVPIHGESCLVTMEKSGDNKDNSLEKRLATERRDGVTSDFFAERFRSRAIAIRDWVTREIRAFRSKGYVVGAYGAAAKGMTLLHFILGASQCEEQFLDFVLDDADLKQGTFCPGTEIPVFPSAHLQTLVVPLRRPVAILVLAWNFFDEIAKKIAHFGLRKRESITTIVPFPEPAVVRLQKDGTHRTLRAMPNDCTSVPNVLRNESRSKTVLVTHARNEDMLMPFFIIQHAPMFDEAFLIDFESTDRTVQLVADYAPACWRVVNSSQGQVFDAEVLDQQIGQY</sequence>
<comment type="caution">
    <text evidence="4">The sequence shown here is derived from an EMBL/GenBank/DDBJ whole genome shotgun (WGS) entry which is preliminary data.</text>
</comment>
<dbReference type="Pfam" id="PF13489">
    <property type="entry name" value="Methyltransf_23"/>
    <property type="match status" value="1"/>
</dbReference>
<dbReference type="Pfam" id="PF08421">
    <property type="entry name" value="Methyltransf_13"/>
    <property type="match status" value="1"/>
</dbReference>
<proteinExistence type="predicted"/>
<feature type="domain" description="C-methyltransferase" evidence="3">
    <location>
        <begin position="616"/>
        <end position="774"/>
    </location>
</feature>
<dbReference type="Gene3D" id="3.40.50.720">
    <property type="entry name" value="NAD(P)-binding Rossmann-like Domain"/>
    <property type="match status" value="2"/>
</dbReference>